<name>A0A2I1CF07_ASPN1</name>
<dbReference type="PANTHER" id="PTHR40619">
    <property type="entry name" value="FUNGAL STAND N-TERMINAL GOODBYE DOMAIN-CONTAINING PROTEIN"/>
    <property type="match status" value="1"/>
</dbReference>
<dbReference type="EMBL" id="MSZS01000003">
    <property type="protein sequence ID" value="PKX96233.1"/>
    <property type="molecule type" value="Genomic_DNA"/>
</dbReference>
<dbReference type="AlphaFoldDB" id="A0A2I1CF07"/>
<sequence>MTSMAAAPVPSRLTAHAAAFISAEGPDIHVAMAGSSRYDDNEHQFVPPNFHKSLEELLKRYLPENLGLQFQEDAKKLEELADKLANTEARYMDRQKTFWHSLWYHVGDTKDTLDAWVALIPNEYGLAVVKTGLAVVFKLAEKSAERRQKIEKTFVAILEALTRADPAKRSFRSNEEICVSADHLNQCIVECIEDMILLTSKEKTSWRQKLATAPKFTHRTPPPDPDMILGKLEEARKEFERVIDLVRDNVIEGTGLLTQSMAMRLPGMHRNILETNESLRVFSEKQDERDKDYKRGYEAFYSMLHQIRADTQNIVTRESNRQNSLRIKEQETGQVITRNEVLQILLESKRQRTEIERLRREIRYTRKSRQLIKGDQLLYILTGLPISDNYELADLRQMLQRPNDDLQKCLSYKGKLNTETQGQVQESVLRNNRVLGWLNRPESDLILVDANIDDPGMPKTTPLSVFCATLVTSMVTAHPEDVVVFHFCGQHFLPKDAWYGPNGLVRFLAMQLLVRLLEMKCSDLSFIDDWDFVEGLENHDLSCLCDLLYHLVAQFSAQTTVYCVIDTISLFDNPRTLPDLKIVMDCFHSMVRDTSLSPAVKILLTNPMHSKRTMKQLPIFQDDPTSLVNLIPDTLTSAATISDRVVGRTISRQSPTSRSRVRGRYGAEFESTW</sequence>
<keyword evidence="1" id="KW-0175">Coiled coil</keyword>
<protein>
    <submittedName>
        <fullName evidence="3">Uncharacterized protein</fullName>
    </submittedName>
</protein>
<evidence type="ECO:0000256" key="2">
    <source>
        <dbReference type="SAM" id="MobiDB-lite"/>
    </source>
</evidence>
<reference evidence="4" key="1">
    <citation type="journal article" date="2018" name="Proc. Natl. Acad. Sci. U.S.A.">
        <title>Linking secondary metabolites to gene clusters through genome sequencing of six diverse Aspergillus species.</title>
        <authorList>
            <person name="Kaerboelling I."/>
            <person name="Vesth T.C."/>
            <person name="Frisvad J.C."/>
            <person name="Nybo J.L."/>
            <person name="Theobald S."/>
            <person name="Kuo A."/>
            <person name="Bowyer P."/>
            <person name="Matsuda Y."/>
            <person name="Mondo S."/>
            <person name="Lyhne E.K."/>
            <person name="Kogle M.E."/>
            <person name="Clum A."/>
            <person name="Lipzen A."/>
            <person name="Salamov A."/>
            <person name="Ngan C.Y."/>
            <person name="Daum C."/>
            <person name="Chiniquy J."/>
            <person name="Barry K."/>
            <person name="LaButti K."/>
            <person name="Haridas S."/>
            <person name="Simmons B.A."/>
            <person name="Magnuson J.K."/>
            <person name="Mortensen U.H."/>
            <person name="Larsen T.O."/>
            <person name="Grigoriev I.V."/>
            <person name="Baker S.E."/>
            <person name="Andersen M.R."/>
        </authorList>
    </citation>
    <scope>NUCLEOTIDE SEQUENCE [LARGE SCALE GENOMIC DNA]</scope>
    <source>
        <strain evidence="4">IBT 16806</strain>
    </source>
</reference>
<dbReference type="OMA" id="PWINLIP"/>
<keyword evidence="4" id="KW-1185">Reference proteome</keyword>
<dbReference type="GeneID" id="36532168"/>
<dbReference type="Proteomes" id="UP000234474">
    <property type="component" value="Unassembled WGS sequence"/>
</dbReference>
<dbReference type="VEuPathDB" id="FungiDB:P174DRAFT_420089"/>
<evidence type="ECO:0000313" key="4">
    <source>
        <dbReference type="Proteomes" id="UP000234474"/>
    </source>
</evidence>
<proteinExistence type="predicted"/>
<feature type="region of interest" description="Disordered" evidence="2">
    <location>
        <begin position="652"/>
        <end position="673"/>
    </location>
</feature>
<evidence type="ECO:0000313" key="3">
    <source>
        <dbReference type="EMBL" id="PKX96233.1"/>
    </source>
</evidence>
<accession>A0A2I1CF07</accession>
<evidence type="ECO:0000256" key="1">
    <source>
        <dbReference type="SAM" id="Coils"/>
    </source>
</evidence>
<gene>
    <name evidence="3" type="ORF">P174DRAFT_420089</name>
</gene>
<dbReference type="PANTHER" id="PTHR40619:SF3">
    <property type="entry name" value="FUNGAL STAND N-TERMINAL GOODBYE DOMAIN-CONTAINING PROTEIN"/>
    <property type="match status" value="1"/>
</dbReference>
<dbReference type="STRING" id="1392255.A0A2I1CF07"/>
<dbReference type="OrthoDB" id="5419927at2759"/>
<feature type="coiled-coil region" evidence="1">
    <location>
        <begin position="70"/>
        <end position="97"/>
    </location>
</feature>
<comment type="caution">
    <text evidence="3">The sequence shown here is derived from an EMBL/GenBank/DDBJ whole genome shotgun (WGS) entry which is preliminary data.</text>
</comment>
<organism evidence="3 4">
    <name type="scientific">Aspergillus novofumigatus (strain IBT 16806)</name>
    <dbReference type="NCBI Taxonomy" id="1392255"/>
    <lineage>
        <taxon>Eukaryota</taxon>
        <taxon>Fungi</taxon>
        <taxon>Dikarya</taxon>
        <taxon>Ascomycota</taxon>
        <taxon>Pezizomycotina</taxon>
        <taxon>Eurotiomycetes</taxon>
        <taxon>Eurotiomycetidae</taxon>
        <taxon>Eurotiales</taxon>
        <taxon>Aspergillaceae</taxon>
        <taxon>Aspergillus</taxon>
        <taxon>Aspergillus subgen. Fumigati</taxon>
    </lineage>
</organism>
<dbReference type="RefSeq" id="XP_024684828.1">
    <property type="nucleotide sequence ID" value="XM_024824843.1"/>
</dbReference>